<feature type="region of interest" description="Disordered" evidence="11">
    <location>
        <begin position="741"/>
        <end position="764"/>
    </location>
</feature>
<dbReference type="Pfam" id="PF16579">
    <property type="entry name" value="AdenylateSensor"/>
    <property type="match status" value="1"/>
</dbReference>
<dbReference type="Proteomes" id="UP000311382">
    <property type="component" value="Unassembled WGS sequence"/>
</dbReference>
<evidence type="ECO:0000256" key="2">
    <source>
        <dbReference type="ARBA" id="ARBA00012513"/>
    </source>
</evidence>
<keyword evidence="14" id="KW-1185">Reference proteome</keyword>
<feature type="compositionally biased region" description="Low complexity" evidence="11">
    <location>
        <begin position="504"/>
        <end position="519"/>
    </location>
</feature>
<dbReference type="InterPro" id="IPR017441">
    <property type="entry name" value="Protein_kinase_ATP_BS"/>
</dbReference>
<comment type="catalytic activity">
    <reaction evidence="8">
        <text>L-threonyl-[protein] + ATP = O-phospho-L-threonyl-[protein] + ADP + H(+)</text>
        <dbReference type="Rhea" id="RHEA:46608"/>
        <dbReference type="Rhea" id="RHEA-COMP:11060"/>
        <dbReference type="Rhea" id="RHEA-COMP:11605"/>
        <dbReference type="ChEBI" id="CHEBI:15378"/>
        <dbReference type="ChEBI" id="CHEBI:30013"/>
        <dbReference type="ChEBI" id="CHEBI:30616"/>
        <dbReference type="ChEBI" id="CHEBI:61977"/>
        <dbReference type="ChEBI" id="CHEBI:456216"/>
        <dbReference type="EC" id="2.7.11.1"/>
    </reaction>
</comment>
<protein>
    <recommendedName>
        <fullName evidence="2">non-specific serine/threonine protein kinase</fullName>
        <ecNumber evidence="2">2.7.11.1</ecNumber>
    </recommendedName>
</protein>
<dbReference type="STRING" id="5288.A0A5C5G039"/>
<proteinExistence type="inferred from homology"/>
<dbReference type="Pfam" id="PF00069">
    <property type="entry name" value="Pkinase"/>
    <property type="match status" value="1"/>
</dbReference>
<reference evidence="13 14" key="1">
    <citation type="submission" date="2019-03" db="EMBL/GenBank/DDBJ databases">
        <title>Rhodosporidium diobovatum UCD-FST 08-225 genome sequencing, assembly, and annotation.</title>
        <authorList>
            <person name="Fakankun I.U."/>
            <person name="Fristensky B."/>
            <person name="Levin D.B."/>
        </authorList>
    </citation>
    <scope>NUCLEOTIDE SEQUENCE [LARGE SCALE GENOMIC DNA]</scope>
    <source>
        <strain evidence="13 14">UCD-FST 08-225</strain>
    </source>
</reference>
<comment type="catalytic activity">
    <reaction evidence="9">
        <text>L-seryl-[protein] + ATP = O-phospho-L-seryl-[protein] + ADP + H(+)</text>
        <dbReference type="Rhea" id="RHEA:17989"/>
        <dbReference type="Rhea" id="RHEA-COMP:9863"/>
        <dbReference type="Rhea" id="RHEA-COMP:11604"/>
        <dbReference type="ChEBI" id="CHEBI:15378"/>
        <dbReference type="ChEBI" id="CHEBI:29999"/>
        <dbReference type="ChEBI" id="CHEBI:30616"/>
        <dbReference type="ChEBI" id="CHEBI:83421"/>
        <dbReference type="ChEBI" id="CHEBI:456216"/>
        <dbReference type="EC" id="2.7.11.1"/>
    </reaction>
</comment>
<comment type="caution">
    <text evidence="13">The sequence shown here is derived from an EMBL/GenBank/DDBJ whole genome shotgun (WGS) entry which is preliminary data.</text>
</comment>
<sequence>MPAHKEGHRAPLPTPGHPPQSSSSKKPTVVGEYEIISTLGTGSFGKVKLARHVKTGLKVALKFISKRKISTAEMSNRVHREIQYLSLLRHPHIIKLYDVISTPSDIVMVIEYLSGELFDYIVRRGKMPEDEARRFFQQIMSALDYCHSHNIVHRDLKPENLLLDENLNVKIADFGLSNIMRDGDFLKTSCGSPNYAAPEVISGKLYAGPEIDIWSCGVILYVMLCGRLPFDDDHIPLLFKKINGGIFSLPPFLSAEARSLLSRMLTVDSNKRIKLHEIRQLPWFQKELPSYLFPPLSAPYEGQDEKHSGAPGRRREWVDGLGVVDQEIVDDLCSKIQDLKSDDVWCKLKEGGDRELRIAYQLCRDNKRMHEHALTRSLRTCVQPRNRNPTMRKKPAPDSDASTPAVGPHAPPSAPNTIRVLETSLRRPLDDDPELAAALSAPSRPLLHRFNSPLRSGAQPLTPTSERASPDPMSQQQQREGQGQGQQQQQGTPTGTNMPVTPATVPQVSVTHSSTTSTTKRLRQRWHFGIRSRSEPMEVMLEIYRTLKALKMEWRVRREGGEEGEAGAPCPGGAGGGAGGEGKKEEKEGRPEESEKRRRRREEEERIKKAHELYFVETRCRMDDVMVRMDLQLYRIDDQNYLVDFRNLGYRPLRPSPSVGSSSHFSVMAPRSREVSPAGSTLVSPTGSTMTSPYLASAELPSLTGTASASALPGTPALSSSVGNTADELRARKPELLGSRVASHAHAHAHGHPAAAGTPQGKRRTAAEVSSPYLFLECAVRLIVELASPAAASAAAPPASGEDAAAAPPAQAA</sequence>
<dbReference type="GO" id="GO:0005737">
    <property type="term" value="C:cytoplasm"/>
    <property type="evidence" value="ECO:0007669"/>
    <property type="project" value="TreeGrafter"/>
</dbReference>
<dbReference type="Gene3D" id="3.30.310.80">
    <property type="entry name" value="Kinase associated domain 1, KA1"/>
    <property type="match status" value="1"/>
</dbReference>
<evidence type="ECO:0000256" key="7">
    <source>
        <dbReference type="ARBA" id="ARBA00022840"/>
    </source>
</evidence>
<keyword evidence="5 10" id="KW-0547">Nucleotide-binding</keyword>
<feature type="region of interest" description="Disordered" evidence="11">
    <location>
        <begin position="378"/>
        <end position="416"/>
    </location>
</feature>
<dbReference type="SUPFAM" id="SSF56112">
    <property type="entry name" value="Protein kinase-like (PK-like)"/>
    <property type="match status" value="1"/>
</dbReference>
<evidence type="ECO:0000256" key="1">
    <source>
        <dbReference type="ARBA" id="ARBA00006234"/>
    </source>
</evidence>
<dbReference type="PROSITE" id="PS00108">
    <property type="entry name" value="PROTEIN_KINASE_ST"/>
    <property type="match status" value="1"/>
</dbReference>
<dbReference type="InterPro" id="IPR011009">
    <property type="entry name" value="Kinase-like_dom_sf"/>
</dbReference>
<evidence type="ECO:0000256" key="6">
    <source>
        <dbReference type="ARBA" id="ARBA00022777"/>
    </source>
</evidence>
<dbReference type="InterPro" id="IPR000719">
    <property type="entry name" value="Prot_kinase_dom"/>
</dbReference>
<gene>
    <name evidence="13" type="ORF">DMC30DRAFT_411263</name>
</gene>
<evidence type="ECO:0000259" key="12">
    <source>
        <dbReference type="PROSITE" id="PS50011"/>
    </source>
</evidence>
<evidence type="ECO:0000256" key="8">
    <source>
        <dbReference type="ARBA" id="ARBA00047899"/>
    </source>
</evidence>
<feature type="binding site" evidence="10">
    <location>
        <position position="62"/>
    </location>
    <ligand>
        <name>ATP</name>
        <dbReference type="ChEBI" id="CHEBI:30616"/>
    </ligand>
</feature>
<feature type="region of interest" description="Disordered" evidence="11">
    <location>
        <begin position="560"/>
        <end position="605"/>
    </location>
</feature>
<keyword evidence="6 13" id="KW-0418">Kinase</keyword>
<feature type="compositionally biased region" description="Polar residues" evidence="11">
    <location>
        <begin position="378"/>
        <end position="389"/>
    </location>
</feature>
<dbReference type="EMBL" id="SOZI01000038">
    <property type="protein sequence ID" value="TNY21694.1"/>
    <property type="molecule type" value="Genomic_DNA"/>
</dbReference>
<dbReference type="Gene3D" id="1.10.510.10">
    <property type="entry name" value="Transferase(Phosphotransferase) domain 1"/>
    <property type="match status" value="1"/>
</dbReference>
<evidence type="ECO:0000313" key="14">
    <source>
        <dbReference type="Proteomes" id="UP000311382"/>
    </source>
</evidence>
<dbReference type="PANTHER" id="PTHR24346">
    <property type="entry name" value="MAP/MICROTUBULE AFFINITY-REGULATING KINASE"/>
    <property type="match status" value="1"/>
</dbReference>
<dbReference type="PROSITE" id="PS50011">
    <property type="entry name" value="PROTEIN_KINASE_DOM"/>
    <property type="match status" value="1"/>
</dbReference>
<feature type="compositionally biased region" description="Basic and acidic residues" evidence="11">
    <location>
        <begin position="581"/>
        <end position="605"/>
    </location>
</feature>
<evidence type="ECO:0000256" key="10">
    <source>
        <dbReference type="PROSITE-ProRule" id="PRU10141"/>
    </source>
</evidence>
<dbReference type="FunFam" id="1.10.510.10:FF:000544">
    <property type="entry name" value="Non-specific serine/threonine protein kinase"/>
    <property type="match status" value="1"/>
</dbReference>
<organism evidence="13 14">
    <name type="scientific">Rhodotorula diobovata</name>
    <dbReference type="NCBI Taxonomy" id="5288"/>
    <lineage>
        <taxon>Eukaryota</taxon>
        <taxon>Fungi</taxon>
        <taxon>Dikarya</taxon>
        <taxon>Basidiomycota</taxon>
        <taxon>Pucciniomycotina</taxon>
        <taxon>Microbotryomycetes</taxon>
        <taxon>Sporidiobolales</taxon>
        <taxon>Sporidiobolaceae</taxon>
        <taxon>Rhodotorula</taxon>
    </lineage>
</organism>
<dbReference type="AlphaFoldDB" id="A0A5C5G039"/>
<dbReference type="EC" id="2.7.11.1" evidence="2"/>
<dbReference type="SUPFAM" id="SSF103243">
    <property type="entry name" value="KA1-like"/>
    <property type="match status" value="1"/>
</dbReference>
<dbReference type="GO" id="GO:0035556">
    <property type="term" value="P:intracellular signal transduction"/>
    <property type="evidence" value="ECO:0007669"/>
    <property type="project" value="TreeGrafter"/>
</dbReference>
<dbReference type="GO" id="GO:0004674">
    <property type="term" value="F:protein serine/threonine kinase activity"/>
    <property type="evidence" value="ECO:0007669"/>
    <property type="project" value="UniProtKB-KW"/>
</dbReference>
<feature type="region of interest" description="Disordered" evidence="11">
    <location>
        <begin position="1"/>
        <end position="27"/>
    </location>
</feature>
<dbReference type="InterPro" id="IPR032270">
    <property type="entry name" value="AMPK_C"/>
</dbReference>
<evidence type="ECO:0000256" key="3">
    <source>
        <dbReference type="ARBA" id="ARBA00022527"/>
    </source>
</evidence>
<evidence type="ECO:0000256" key="5">
    <source>
        <dbReference type="ARBA" id="ARBA00022741"/>
    </source>
</evidence>
<feature type="compositionally biased region" description="Low complexity" evidence="11">
    <location>
        <begin position="475"/>
        <end position="491"/>
    </location>
</feature>
<keyword evidence="4" id="KW-0808">Transferase</keyword>
<dbReference type="CDD" id="cd14079">
    <property type="entry name" value="STKc_AMPK_alpha"/>
    <property type="match status" value="1"/>
</dbReference>
<dbReference type="GO" id="GO:0106310">
    <property type="term" value="F:protein serine kinase activity"/>
    <property type="evidence" value="ECO:0007669"/>
    <property type="project" value="RHEA"/>
</dbReference>
<feature type="region of interest" description="Disordered" evidence="11">
    <location>
        <begin position="446"/>
        <end position="521"/>
    </location>
</feature>
<dbReference type="PANTHER" id="PTHR24346:SF110">
    <property type="entry name" value="NON-SPECIFIC SERINE_THREONINE PROTEIN KINASE"/>
    <property type="match status" value="1"/>
</dbReference>
<feature type="region of interest" description="Disordered" evidence="11">
    <location>
        <begin position="670"/>
        <end position="689"/>
    </location>
</feature>
<evidence type="ECO:0000256" key="9">
    <source>
        <dbReference type="ARBA" id="ARBA00048679"/>
    </source>
</evidence>
<dbReference type="PROSITE" id="PS00107">
    <property type="entry name" value="PROTEIN_KINASE_ATP"/>
    <property type="match status" value="1"/>
</dbReference>
<feature type="region of interest" description="Disordered" evidence="11">
    <location>
        <begin position="791"/>
        <end position="813"/>
    </location>
</feature>
<evidence type="ECO:0000256" key="11">
    <source>
        <dbReference type="SAM" id="MobiDB-lite"/>
    </source>
</evidence>
<dbReference type="InterPro" id="IPR028375">
    <property type="entry name" value="KA1/Ssp2_C"/>
</dbReference>
<evidence type="ECO:0000313" key="13">
    <source>
        <dbReference type="EMBL" id="TNY21694.1"/>
    </source>
</evidence>
<feature type="compositionally biased region" description="Polar residues" evidence="11">
    <location>
        <begin position="678"/>
        <end position="689"/>
    </location>
</feature>
<dbReference type="FunFam" id="3.30.200.20:FF:000236">
    <property type="entry name" value="Non-specific serine/threonine protein kinase"/>
    <property type="match status" value="1"/>
</dbReference>
<accession>A0A5C5G039</accession>
<dbReference type="InterPro" id="IPR008271">
    <property type="entry name" value="Ser/Thr_kinase_AS"/>
</dbReference>
<feature type="domain" description="Protein kinase" evidence="12">
    <location>
        <begin position="33"/>
        <end position="284"/>
    </location>
</feature>
<feature type="compositionally biased region" description="Gly residues" evidence="11">
    <location>
        <begin position="570"/>
        <end position="580"/>
    </location>
</feature>
<keyword evidence="7 10" id="KW-0067">ATP-binding</keyword>
<comment type="similarity">
    <text evidence="1">Belongs to the protein kinase superfamily. CAMK Ser/Thr protein kinase family. SNF1 subfamily.</text>
</comment>
<dbReference type="GO" id="GO:0005524">
    <property type="term" value="F:ATP binding"/>
    <property type="evidence" value="ECO:0007669"/>
    <property type="project" value="UniProtKB-UniRule"/>
</dbReference>
<evidence type="ECO:0000256" key="4">
    <source>
        <dbReference type="ARBA" id="ARBA00022679"/>
    </source>
</evidence>
<keyword evidence="3" id="KW-0723">Serine/threonine-protein kinase</keyword>
<dbReference type="OrthoDB" id="193931at2759"/>
<name>A0A5C5G039_9BASI</name>
<dbReference type="SMART" id="SM00220">
    <property type="entry name" value="S_TKc"/>
    <property type="match status" value="1"/>
</dbReference>